<dbReference type="EMBL" id="SPMZ01000011">
    <property type="protein sequence ID" value="NMQ18315.1"/>
    <property type="molecule type" value="Genomic_DNA"/>
</dbReference>
<evidence type="ECO:0000313" key="2">
    <source>
        <dbReference type="Proteomes" id="UP000760480"/>
    </source>
</evidence>
<dbReference type="PANTHER" id="PTHR34801">
    <property type="entry name" value="EXPRESSED PROTEIN"/>
    <property type="match status" value="1"/>
</dbReference>
<dbReference type="Proteomes" id="UP000760480">
    <property type="component" value="Unassembled WGS sequence"/>
</dbReference>
<dbReference type="InterPro" id="IPR010865">
    <property type="entry name" value="DUF1499"/>
</dbReference>
<sequence length="151" mass="16709">MKQWRGGLAAIAILIAGGCSEGPSPMSLGVNQGQLAPCPDSPNCVSSQAADENRWVHPLRYQGERARARAQLLAVLDGMDRAEIVQADESYIHAQFRSAVFGFVDDVEFLFDSPGFIQVRSAARIGYYDFGVNRERVERIRVRFAEAMEES</sequence>
<reference evidence="1 2" key="1">
    <citation type="submission" date="2019-03" db="EMBL/GenBank/DDBJ databases">
        <title>Metabolic reconstructions from genomes of highly enriched 'Candidatus Accumulibacter' and 'Candidatus Competibacter' bioreactor populations.</title>
        <authorList>
            <person name="Annavajhala M.K."/>
            <person name="Welles L."/>
            <person name="Abbas B."/>
            <person name="Sorokin D."/>
            <person name="Park H."/>
            <person name="Van Loosdrecht M."/>
            <person name="Chandran K."/>
        </authorList>
    </citation>
    <scope>NUCLEOTIDE SEQUENCE [LARGE SCALE GENOMIC DNA]</scope>
    <source>
        <strain evidence="1 2">SBR_G</strain>
    </source>
</reference>
<dbReference type="PIRSF" id="PIRSF026426">
    <property type="entry name" value="DUF1499"/>
    <property type="match status" value="1"/>
</dbReference>
<dbReference type="Pfam" id="PF07386">
    <property type="entry name" value="DUF1499"/>
    <property type="match status" value="1"/>
</dbReference>
<name>A0ABX1TK91_9GAMM</name>
<keyword evidence="2" id="KW-1185">Reference proteome</keyword>
<organism evidence="1 2">
    <name type="scientific">Candidatus Competibacter phosphatis</name>
    <dbReference type="NCBI Taxonomy" id="221280"/>
    <lineage>
        <taxon>Bacteria</taxon>
        <taxon>Pseudomonadati</taxon>
        <taxon>Pseudomonadota</taxon>
        <taxon>Gammaproteobacteria</taxon>
        <taxon>Candidatus Competibacteraceae</taxon>
        <taxon>Candidatus Competibacter</taxon>
    </lineage>
</organism>
<proteinExistence type="predicted"/>
<dbReference type="PANTHER" id="PTHR34801:SF6">
    <property type="entry name" value="SLL1620 PROTEIN"/>
    <property type="match status" value="1"/>
</dbReference>
<accession>A0ABX1TK91</accession>
<comment type="caution">
    <text evidence="1">The sequence shown here is derived from an EMBL/GenBank/DDBJ whole genome shotgun (WGS) entry which is preliminary data.</text>
</comment>
<gene>
    <name evidence="1" type="ORF">E4P82_03350</name>
</gene>
<dbReference type="PROSITE" id="PS51257">
    <property type="entry name" value="PROKAR_LIPOPROTEIN"/>
    <property type="match status" value="1"/>
</dbReference>
<protein>
    <submittedName>
        <fullName evidence="1">DUF1499 domain-containing protein</fullName>
    </submittedName>
</protein>
<evidence type="ECO:0000313" key="1">
    <source>
        <dbReference type="EMBL" id="NMQ18315.1"/>
    </source>
</evidence>